<organism evidence="2 3">
    <name type="scientific">[Actinobacillus] rossii</name>
    <dbReference type="NCBI Taxonomy" id="123820"/>
    <lineage>
        <taxon>Bacteria</taxon>
        <taxon>Pseudomonadati</taxon>
        <taxon>Pseudomonadota</taxon>
        <taxon>Gammaproteobacteria</taxon>
        <taxon>Pasteurellales</taxon>
        <taxon>Pasteurellaceae</taxon>
    </lineage>
</organism>
<reference evidence="2 3" key="1">
    <citation type="submission" date="2018-06" db="EMBL/GenBank/DDBJ databases">
        <authorList>
            <consortium name="Pathogen Informatics"/>
            <person name="Doyle S."/>
        </authorList>
    </citation>
    <scope>NUCLEOTIDE SEQUENCE [LARGE SCALE GENOMIC DNA]</scope>
    <source>
        <strain evidence="2 3">NCTC10801</strain>
    </source>
</reference>
<feature type="domain" description="GmrSD restriction endonucleases N-terminal" evidence="1">
    <location>
        <begin position="17"/>
        <end position="161"/>
    </location>
</feature>
<dbReference type="AlphaFoldDB" id="A0A380U189"/>
<gene>
    <name evidence="2" type="ORF">NCTC10801_02305</name>
</gene>
<sequence>MQKKFTAKIVQISDIVEWYSKGEINYSPKYQRNSVWNDNAKSYLIDTIIRGMPIPPIFLHQRVDISTRKNNREVIDGQQRLRAIIDFVHNESFNIMKKHNPNVGNMFFSQLDDDYKREILQYEIIAQVINEENDSVIYDMFSRLNSNNVVLNKQEIRNSKYWGDFKVVIYQLLSEYRNFMIDNKIVTEREVSRMKDAELVNSLLVLLIKGIVSETPNYIDGIYEEFDVDFKDSNIFIERFELVMNDIYDIFSSFTRNNIFSNKNYFYSLFAILSIKNNFIFNLPKDISESAYIMKENNFNLKNRLETFISNIENALSRESTLTQEAKIIYQELNELHRKHTTDKNKRQERILKLLKILGK</sequence>
<dbReference type="Pfam" id="PF03235">
    <property type="entry name" value="GmrSD_N"/>
    <property type="match status" value="1"/>
</dbReference>
<dbReference type="Proteomes" id="UP000254649">
    <property type="component" value="Unassembled WGS sequence"/>
</dbReference>
<dbReference type="PANTHER" id="PTHR39639:SF1">
    <property type="entry name" value="DUF262 DOMAIN-CONTAINING PROTEIN"/>
    <property type="match status" value="1"/>
</dbReference>
<proteinExistence type="predicted"/>
<dbReference type="EMBL" id="UFRQ01000003">
    <property type="protein sequence ID" value="SUT94805.1"/>
    <property type="molecule type" value="Genomic_DNA"/>
</dbReference>
<dbReference type="OrthoDB" id="9798761at2"/>
<protein>
    <submittedName>
        <fullName evidence="2">Uncharacterized conserved protein</fullName>
    </submittedName>
</protein>
<evidence type="ECO:0000259" key="1">
    <source>
        <dbReference type="Pfam" id="PF03235"/>
    </source>
</evidence>
<dbReference type="PANTHER" id="PTHR39639">
    <property type="entry name" value="CHROMOSOME 16, WHOLE GENOME SHOTGUN SEQUENCE"/>
    <property type="match status" value="1"/>
</dbReference>
<keyword evidence="3" id="KW-1185">Reference proteome</keyword>
<evidence type="ECO:0000313" key="2">
    <source>
        <dbReference type="EMBL" id="SUT94805.1"/>
    </source>
</evidence>
<accession>A0A380U189</accession>
<name>A0A380U189_9PAST</name>
<dbReference type="InterPro" id="IPR004919">
    <property type="entry name" value="GmrSD_N"/>
</dbReference>
<evidence type="ECO:0000313" key="3">
    <source>
        <dbReference type="Proteomes" id="UP000254649"/>
    </source>
</evidence>